<dbReference type="InterPro" id="IPR036188">
    <property type="entry name" value="FAD/NAD-bd_sf"/>
</dbReference>
<dbReference type="GO" id="GO:0016614">
    <property type="term" value="F:oxidoreductase activity, acting on CH-OH group of donors"/>
    <property type="evidence" value="ECO:0007669"/>
    <property type="project" value="InterPro"/>
</dbReference>
<reference evidence="3" key="2">
    <citation type="submission" date="2021-12" db="EMBL/GenBank/DDBJ databases">
        <title>Resequencing data analysis of finger millet.</title>
        <authorList>
            <person name="Hatakeyama M."/>
            <person name="Aluri S."/>
            <person name="Balachadran M.T."/>
            <person name="Sivarajan S.R."/>
            <person name="Poveda L."/>
            <person name="Shimizu-Inatsugi R."/>
            <person name="Schlapbach R."/>
            <person name="Sreeman S.M."/>
            <person name="Shimizu K.K."/>
        </authorList>
    </citation>
    <scope>NUCLEOTIDE SEQUENCE</scope>
</reference>
<protein>
    <recommendedName>
        <fullName evidence="2">Glucose-methanol-choline oxidoreductase N-terminal domain-containing protein</fullName>
    </recommendedName>
</protein>
<dbReference type="PROSITE" id="PS00624">
    <property type="entry name" value="GMC_OXRED_2"/>
    <property type="match status" value="1"/>
</dbReference>
<gene>
    <name evidence="3" type="primary">ga14757</name>
    <name evidence="3" type="ORF">PR202_ga14757</name>
</gene>
<dbReference type="InterPro" id="IPR007867">
    <property type="entry name" value="GMC_OxRtase_C"/>
</dbReference>
<proteinExistence type="predicted"/>
<dbReference type="Gene3D" id="3.50.50.60">
    <property type="entry name" value="FAD/NAD(P)-binding domain"/>
    <property type="match status" value="1"/>
</dbReference>
<dbReference type="GO" id="GO:0050660">
    <property type="term" value="F:flavin adenine dinucleotide binding"/>
    <property type="evidence" value="ECO:0007669"/>
    <property type="project" value="InterPro"/>
</dbReference>
<accession>A0AAV5CIH7</accession>
<dbReference type="Proteomes" id="UP001054889">
    <property type="component" value="Unassembled WGS sequence"/>
</dbReference>
<organism evidence="3 4">
    <name type="scientific">Eleusine coracana subsp. coracana</name>
    <dbReference type="NCBI Taxonomy" id="191504"/>
    <lineage>
        <taxon>Eukaryota</taxon>
        <taxon>Viridiplantae</taxon>
        <taxon>Streptophyta</taxon>
        <taxon>Embryophyta</taxon>
        <taxon>Tracheophyta</taxon>
        <taxon>Spermatophyta</taxon>
        <taxon>Magnoliopsida</taxon>
        <taxon>Liliopsida</taxon>
        <taxon>Poales</taxon>
        <taxon>Poaceae</taxon>
        <taxon>PACMAD clade</taxon>
        <taxon>Chloridoideae</taxon>
        <taxon>Cynodonteae</taxon>
        <taxon>Eleusininae</taxon>
        <taxon>Eleusine</taxon>
    </lineage>
</organism>
<dbReference type="AlphaFoldDB" id="A0AAV5CIH7"/>
<name>A0AAV5CIH7_ELECO</name>
<dbReference type="SUPFAM" id="SSF54373">
    <property type="entry name" value="FAD-linked reductases, C-terminal domain"/>
    <property type="match status" value="1"/>
</dbReference>
<evidence type="ECO:0000313" key="3">
    <source>
        <dbReference type="EMBL" id="GJM97802.1"/>
    </source>
</evidence>
<dbReference type="InterPro" id="IPR051871">
    <property type="entry name" value="GMC_Oxidoreductase-Related"/>
</dbReference>
<evidence type="ECO:0000313" key="4">
    <source>
        <dbReference type="Proteomes" id="UP001054889"/>
    </source>
</evidence>
<dbReference type="PANTHER" id="PTHR45968:SF2">
    <property type="entry name" value="(R)-MANDELONITRILE LYASE-LIKE"/>
    <property type="match status" value="1"/>
</dbReference>
<keyword evidence="1" id="KW-0732">Signal</keyword>
<dbReference type="Pfam" id="PF00732">
    <property type="entry name" value="GMC_oxred_N"/>
    <property type="match status" value="1"/>
</dbReference>
<dbReference type="SUPFAM" id="SSF51905">
    <property type="entry name" value="FAD/NAD(P)-binding domain"/>
    <property type="match status" value="1"/>
</dbReference>
<feature type="domain" description="Glucose-methanol-choline oxidoreductase N-terminal" evidence="2">
    <location>
        <begin position="119"/>
        <end position="133"/>
    </location>
</feature>
<dbReference type="EMBL" id="BQKI01000007">
    <property type="protein sequence ID" value="GJM97802.1"/>
    <property type="molecule type" value="Genomic_DNA"/>
</dbReference>
<reference evidence="3" key="1">
    <citation type="journal article" date="2018" name="DNA Res.">
        <title>Multiple hybrid de novo genome assembly of finger millet, an orphan allotetraploid crop.</title>
        <authorList>
            <person name="Hatakeyama M."/>
            <person name="Aluri S."/>
            <person name="Balachadran M.T."/>
            <person name="Sivarajan S.R."/>
            <person name="Patrignani A."/>
            <person name="Gruter S."/>
            <person name="Poveda L."/>
            <person name="Shimizu-Inatsugi R."/>
            <person name="Baeten J."/>
            <person name="Francoijs K.J."/>
            <person name="Nataraja K.N."/>
            <person name="Reddy Y.A.N."/>
            <person name="Phadnis S."/>
            <person name="Ravikumar R.L."/>
            <person name="Schlapbach R."/>
            <person name="Sreeman S.M."/>
            <person name="Shimizu K.K."/>
        </authorList>
    </citation>
    <scope>NUCLEOTIDE SEQUENCE</scope>
</reference>
<keyword evidence="4" id="KW-1185">Reference proteome</keyword>
<evidence type="ECO:0000256" key="1">
    <source>
        <dbReference type="ARBA" id="ARBA00022729"/>
    </source>
</evidence>
<dbReference type="Pfam" id="PF05199">
    <property type="entry name" value="GMC_oxred_C"/>
    <property type="match status" value="1"/>
</dbReference>
<dbReference type="PANTHER" id="PTHR45968">
    <property type="entry name" value="OSJNBA0019K04.7 PROTEIN"/>
    <property type="match status" value="1"/>
</dbReference>
<sequence length="394" mass="42753">MRLVNASYEWVERQMTYQPAIHGWQAAVRAALLEANVTPWNSFTVNHVAGTKVGATTFDASGHRHSAADLLHLPVLVVSVLLYVLQSPASSQTPLTLDRLLEQHRALLRPGGEVILSAGAIGSPQLLLLSGIGPASDLSYLGIPVSADVPDVGKHMFDNPRNGISFIPPVPIDHSLIQVVGIPAANGTESYLEAASYIVPLPPVLSSSDPFIGPSRPLYVTVATVMEKVPGPVSEGSLWLASGNPLESPALRFNYLSRPEDLTRCVLGVRRVAEVLESRALDGFRSAVGSMNRRGPVRRDFRIVGATLPIDWRTDDRALADFCLQTVATLWHYHGGCVPGKVVDRDFRVIGVRSLRVVDSSTFSETPGTNPQATILMMGRYELDSLFRMAYSVF</sequence>
<comment type="caution">
    <text evidence="3">The sequence shown here is derived from an EMBL/GenBank/DDBJ whole genome shotgun (WGS) entry which is preliminary data.</text>
</comment>
<dbReference type="InterPro" id="IPR000172">
    <property type="entry name" value="GMC_OxRdtase_N"/>
</dbReference>
<dbReference type="Gene3D" id="3.30.410.40">
    <property type="match status" value="2"/>
</dbReference>
<evidence type="ECO:0000259" key="2">
    <source>
        <dbReference type="PROSITE" id="PS00624"/>
    </source>
</evidence>